<gene>
    <name evidence="1" type="ORF">DET48_105150</name>
</gene>
<dbReference type="Proteomes" id="UP000248729">
    <property type="component" value="Unassembled WGS sequence"/>
</dbReference>
<evidence type="ECO:0000313" key="1">
    <source>
        <dbReference type="EMBL" id="RAS66595.1"/>
    </source>
</evidence>
<organism evidence="1 2">
    <name type="scientific">Vibrio diazotrophicus</name>
    <dbReference type="NCBI Taxonomy" id="685"/>
    <lineage>
        <taxon>Bacteria</taxon>
        <taxon>Pseudomonadati</taxon>
        <taxon>Pseudomonadota</taxon>
        <taxon>Gammaproteobacteria</taxon>
        <taxon>Vibrionales</taxon>
        <taxon>Vibrionaceae</taxon>
        <taxon>Vibrio</taxon>
    </lineage>
</organism>
<protein>
    <submittedName>
        <fullName evidence="1">Uncharacterized protein</fullName>
    </submittedName>
</protein>
<comment type="caution">
    <text evidence="1">The sequence shown here is derived from an EMBL/GenBank/DDBJ whole genome shotgun (WGS) entry which is preliminary data.</text>
</comment>
<name>A0A329EJJ2_VIBDI</name>
<evidence type="ECO:0000313" key="2">
    <source>
        <dbReference type="Proteomes" id="UP000248729"/>
    </source>
</evidence>
<proteinExistence type="predicted"/>
<dbReference type="AlphaFoldDB" id="A0A329EJJ2"/>
<reference evidence="1 2" key="1">
    <citation type="submission" date="2018-06" db="EMBL/GenBank/DDBJ databases">
        <title>Freshwater and sediment microbial communities from various areas in North America, analyzing microbe dynamics in response to fracking.</title>
        <authorList>
            <person name="Lamendella R."/>
        </authorList>
    </citation>
    <scope>NUCLEOTIDE SEQUENCE [LARGE SCALE GENOMIC DNA]</scope>
    <source>
        <strain evidence="1 2">99A</strain>
    </source>
</reference>
<sequence>MMTDFKYKKVPKENKKVLTANLRTLYIRNEPFIKEASNE</sequence>
<dbReference type="EMBL" id="QLTR01000005">
    <property type="protein sequence ID" value="RAS66595.1"/>
    <property type="molecule type" value="Genomic_DNA"/>
</dbReference>
<accession>A0A329EJJ2</accession>